<reference evidence="2" key="1">
    <citation type="submission" date="2021-04" db="EMBL/GenBank/DDBJ databases">
        <title>Draft genome of Fusarium avenaceum strain F156N33, isolated from an atmospheric sample in Virginia.</title>
        <authorList>
            <person name="Yang S."/>
            <person name="Vinatzer B.A."/>
            <person name="Coleman J."/>
        </authorList>
    </citation>
    <scope>NUCLEOTIDE SEQUENCE</scope>
    <source>
        <strain evidence="2">F156N33</strain>
    </source>
</reference>
<evidence type="ECO:0000313" key="3">
    <source>
        <dbReference type="Proteomes" id="UP000782241"/>
    </source>
</evidence>
<feature type="domain" description="Heterokaryon incompatibility" evidence="1">
    <location>
        <begin position="45"/>
        <end position="196"/>
    </location>
</feature>
<evidence type="ECO:0000259" key="1">
    <source>
        <dbReference type="Pfam" id="PF06985"/>
    </source>
</evidence>
<gene>
    <name evidence="2" type="ORF">KAF25_005073</name>
</gene>
<organism evidence="2 3">
    <name type="scientific">Fusarium avenaceum</name>
    <dbReference type="NCBI Taxonomy" id="40199"/>
    <lineage>
        <taxon>Eukaryota</taxon>
        <taxon>Fungi</taxon>
        <taxon>Dikarya</taxon>
        <taxon>Ascomycota</taxon>
        <taxon>Pezizomycotina</taxon>
        <taxon>Sordariomycetes</taxon>
        <taxon>Hypocreomycetidae</taxon>
        <taxon>Hypocreales</taxon>
        <taxon>Nectriaceae</taxon>
        <taxon>Fusarium</taxon>
        <taxon>Fusarium tricinctum species complex</taxon>
    </lineage>
</organism>
<protein>
    <recommendedName>
        <fullName evidence="1">Heterokaryon incompatibility domain-containing protein</fullName>
    </recommendedName>
</protein>
<sequence>MAKATPYSYAPIRPNQLRLLKFVRDETSVSAVLKTFSLDQPLPPYHSLSYTWATDGALLSRGWNILINKQQLLVLDTLQPFISVLRSKGELLDGTWWWIDSICINQSDLEERAQQIQHMQYVYGNADRVIIWLGEESNDSNLAMEFVRHLDKISREKYHIDKLRAMLQTDEYLPQWAALKNLLSRRWWSRMWSVQEFVLPPSISFWCGTRNASRVAVCRTLSTADKCTSVGIKQTPGFTLGNNRRRARGLYKALKNGKANVILSLPALAAYFSCMNATDDRDRLYGLMGLCTDKSLLEVDYFLSTEEVYLGFAQAFITQYKSLDIISFASIYSGPSESWPSWVPRWQKGEALVVPLMVSQSSKTQIGNLRTPPALEADPSVCYAASGNTEAICKLEGSRLLARGVVIDTVDGLAASKHFDLVQSSTWTSGEMPDSFFSPKDILTSVCRSVVLDRKDRYLRYSMPTGEFFRDFLQLIACLMTETHRDNPQELQEWYSWTRNLKIQGHSFESIVHQMLRSGIDTQNSTPNQDEYYHDTFFGRFFDTVVRMSLRLMVTRGGHVGMVAEKAKKGDLVCMLYGCSVLVLLREDKDRGGFAFISECFLDGYMDGQGLMHDKDSERIFCII</sequence>
<proteinExistence type="predicted"/>
<name>A0A9P7KVG5_9HYPO</name>
<dbReference type="Proteomes" id="UP000782241">
    <property type="component" value="Unassembled WGS sequence"/>
</dbReference>
<accession>A0A9P7KVG5</accession>
<evidence type="ECO:0000313" key="2">
    <source>
        <dbReference type="EMBL" id="KAG5662655.1"/>
    </source>
</evidence>
<dbReference type="AlphaFoldDB" id="A0A9P7KVG5"/>
<dbReference type="InterPro" id="IPR052895">
    <property type="entry name" value="HetReg/Transcr_Mod"/>
</dbReference>
<dbReference type="PANTHER" id="PTHR24148">
    <property type="entry name" value="ANKYRIN REPEAT DOMAIN-CONTAINING PROTEIN 39 HOMOLOG-RELATED"/>
    <property type="match status" value="1"/>
</dbReference>
<dbReference type="EMBL" id="JAGPUO010000005">
    <property type="protein sequence ID" value="KAG5662655.1"/>
    <property type="molecule type" value="Genomic_DNA"/>
</dbReference>
<dbReference type="Pfam" id="PF06985">
    <property type="entry name" value="HET"/>
    <property type="match status" value="1"/>
</dbReference>
<dbReference type="InterPro" id="IPR010730">
    <property type="entry name" value="HET"/>
</dbReference>
<keyword evidence="3" id="KW-1185">Reference proteome</keyword>
<comment type="caution">
    <text evidence="2">The sequence shown here is derived from an EMBL/GenBank/DDBJ whole genome shotgun (WGS) entry which is preliminary data.</text>
</comment>
<dbReference type="Pfam" id="PF26639">
    <property type="entry name" value="Het-6_barrel"/>
    <property type="match status" value="1"/>
</dbReference>
<dbReference type="PANTHER" id="PTHR24148:SF73">
    <property type="entry name" value="HET DOMAIN PROTEIN (AFU_ORTHOLOGUE AFUA_8G01020)"/>
    <property type="match status" value="1"/>
</dbReference>